<organism evidence="4 5">
    <name type="scientific">Roseibium album</name>
    <dbReference type="NCBI Taxonomy" id="311410"/>
    <lineage>
        <taxon>Bacteria</taxon>
        <taxon>Pseudomonadati</taxon>
        <taxon>Pseudomonadota</taxon>
        <taxon>Alphaproteobacteria</taxon>
        <taxon>Hyphomicrobiales</taxon>
        <taxon>Stappiaceae</taxon>
        <taxon>Roseibium</taxon>
    </lineage>
</organism>
<dbReference type="InterPro" id="IPR036979">
    <property type="entry name" value="CM_dom_sf"/>
</dbReference>
<dbReference type="OrthoDB" id="514491at2"/>
<protein>
    <recommendedName>
        <fullName evidence="1">chorismate mutase</fullName>
        <ecNumber evidence="1">5.4.99.5</ecNumber>
    </recommendedName>
</protein>
<dbReference type="GO" id="GO:0009697">
    <property type="term" value="P:salicylic acid biosynthetic process"/>
    <property type="evidence" value="ECO:0007669"/>
    <property type="project" value="TreeGrafter"/>
</dbReference>
<feature type="domain" description="Chorismate mutase" evidence="3">
    <location>
        <begin position="6"/>
        <end position="96"/>
    </location>
</feature>
<dbReference type="InterPro" id="IPR002701">
    <property type="entry name" value="CM_II_prokaryot"/>
</dbReference>
<dbReference type="PROSITE" id="PS51168">
    <property type="entry name" value="CHORISMATE_MUT_2"/>
    <property type="match status" value="1"/>
</dbReference>
<evidence type="ECO:0000259" key="3">
    <source>
        <dbReference type="PROSITE" id="PS51168"/>
    </source>
</evidence>
<dbReference type="InterPro" id="IPR036263">
    <property type="entry name" value="Chorismate_II_sf"/>
</dbReference>
<accession>A0A0M6ZER5</accession>
<keyword evidence="5" id="KW-1185">Reference proteome</keyword>
<dbReference type="GO" id="GO:0046417">
    <property type="term" value="P:chorismate metabolic process"/>
    <property type="evidence" value="ECO:0007669"/>
    <property type="project" value="InterPro"/>
</dbReference>
<dbReference type="RefSeq" id="WP_055111242.1">
    <property type="nucleotide sequence ID" value="NZ_CANKXR010000001.1"/>
</dbReference>
<dbReference type="SUPFAM" id="SSF48600">
    <property type="entry name" value="Chorismate mutase II"/>
    <property type="match status" value="1"/>
</dbReference>
<dbReference type="AlphaFoldDB" id="A0A0M6ZER5"/>
<dbReference type="EC" id="5.4.99.5" evidence="1"/>
<dbReference type="EMBL" id="CXWC01000011">
    <property type="protein sequence ID" value="CTQ72803.1"/>
    <property type="molecule type" value="Genomic_DNA"/>
</dbReference>
<evidence type="ECO:0000256" key="2">
    <source>
        <dbReference type="ARBA" id="ARBA00023235"/>
    </source>
</evidence>
<dbReference type="Proteomes" id="UP000049983">
    <property type="component" value="Unassembled WGS sequence"/>
</dbReference>
<dbReference type="Pfam" id="PF01817">
    <property type="entry name" value="CM_2"/>
    <property type="match status" value="1"/>
</dbReference>
<keyword evidence="2" id="KW-0413">Isomerase</keyword>
<dbReference type="GO" id="GO:0004106">
    <property type="term" value="F:chorismate mutase activity"/>
    <property type="evidence" value="ECO:0007669"/>
    <property type="project" value="UniProtKB-EC"/>
</dbReference>
<dbReference type="InterPro" id="IPR051331">
    <property type="entry name" value="Chorismate_mutase-related"/>
</dbReference>
<evidence type="ECO:0000313" key="4">
    <source>
        <dbReference type="EMBL" id="CTQ72803.1"/>
    </source>
</evidence>
<dbReference type="Gene3D" id="1.20.59.10">
    <property type="entry name" value="Chorismate mutase"/>
    <property type="match status" value="1"/>
</dbReference>
<dbReference type="PANTHER" id="PTHR38041:SF1">
    <property type="entry name" value="CHORISMATE MUTASE"/>
    <property type="match status" value="1"/>
</dbReference>
<dbReference type="PANTHER" id="PTHR38041">
    <property type="entry name" value="CHORISMATE MUTASE"/>
    <property type="match status" value="1"/>
</dbReference>
<gene>
    <name evidence="4" type="primary">pchB</name>
    <name evidence="4" type="ORF">LA5096_03393</name>
</gene>
<evidence type="ECO:0000313" key="5">
    <source>
        <dbReference type="Proteomes" id="UP000049983"/>
    </source>
</evidence>
<proteinExistence type="predicted"/>
<sequence>MTVKTPENCVSKQDIRTAIDILDEELIRIFARRQGYVRRMSQIKQHPDEAFDRERIETMIAAIRQRAEGLGLEPAQAELVWRTLIDWNVAWEKRAISTRLENADIASVETAD</sequence>
<dbReference type="SMART" id="SM00830">
    <property type="entry name" value="CM_2"/>
    <property type="match status" value="1"/>
</dbReference>
<dbReference type="GeneID" id="97670739"/>
<name>A0A0M6ZER5_9HYPH</name>
<evidence type="ECO:0000256" key="1">
    <source>
        <dbReference type="ARBA" id="ARBA00012404"/>
    </source>
</evidence>
<dbReference type="STRING" id="311410.LA5095_00252"/>
<reference evidence="5" key="1">
    <citation type="submission" date="2015-07" db="EMBL/GenBank/DDBJ databases">
        <authorList>
            <person name="Rodrigo-Torres Lidia"/>
            <person name="Arahal R.David."/>
        </authorList>
    </citation>
    <scope>NUCLEOTIDE SEQUENCE [LARGE SCALE GENOMIC DNA]</scope>
    <source>
        <strain evidence="5">CECT 5096</strain>
    </source>
</reference>